<protein>
    <submittedName>
        <fullName evidence="1">Uncharacterized protein</fullName>
    </submittedName>
</protein>
<dbReference type="EMBL" id="BARW01003568">
    <property type="protein sequence ID" value="GAI68612.1"/>
    <property type="molecule type" value="Genomic_DNA"/>
</dbReference>
<evidence type="ECO:0000313" key="1">
    <source>
        <dbReference type="EMBL" id="GAI68612.1"/>
    </source>
</evidence>
<sequence length="117" mass="12339">MGDFGTKTIEPSDASFNNAINGLKAQCPEAGIAQSITIYIHDYGPTDAFKCALYDSGKNFIAETEEHSGGGADGWYTLTFASPPNISAGAWYYICGFGAAPRGKYHSSGGVEVIDKS</sequence>
<gene>
    <name evidence="1" type="ORF">S12H4_08999</name>
</gene>
<reference evidence="1" key="1">
    <citation type="journal article" date="2014" name="Front. Microbiol.">
        <title>High frequency of phylogenetically diverse reductive dehalogenase-homologous genes in deep subseafloor sedimentary metagenomes.</title>
        <authorList>
            <person name="Kawai M."/>
            <person name="Futagami T."/>
            <person name="Toyoda A."/>
            <person name="Takaki Y."/>
            <person name="Nishi S."/>
            <person name="Hori S."/>
            <person name="Arai W."/>
            <person name="Tsubouchi T."/>
            <person name="Morono Y."/>
            <person name="Uchiyama I."/>
            <person name="Ito T."/>
            <person name="Fujiyama A."/>
            <person name="Inagaki F."/>
            <person name="Takami H."/>
        </authorList>
    </citation>
    <scope>NUCLEOTIDE SEQUENCE</scope>
    <source>
        <strain evidence="1">Expedition CK06-06</strain>
    </source>
</reference>
<dbReference type="AlphaFoldDB" id="X1QJG2"/>
<comment type="caution">
    <text evidence="1">The sequence shown here is derived from an EMBL/GenBank/DDBJ whole genome shotgun (WGS) entry which is preliminary data.</text>
</comment>
<proteinExistence type="predicted"/>
<accession>X1QJG2</accession>
<organism evidence="1">
    <name type="scientific">marine sediment metagenome</name>
    <dbReference type="NCBI Taxonomy" id="412755"/>
    <lineage>
        <taxon>unclassified sequences</taxon>
        <taxon>metagenomes</taxon>
        <taxon>ecological metagenomes</taxon>
    </lineage>
</organism>
<feature type="non-terminal residue" evidence="1">
    <location>
        <position position="117"/>
    </location>
</feature>
<name>X1QJG2_9ZZZZ</name>